<dbReference type="InterPro" id="IPR050627">
    <property type="entry name" value="Nitroreductase/BluB"/>
</dbReference>
<dbReference type="GO" id="GO:0102919">
    <property type="term" value="F:5,6-dimethylbenzimidazole synthase activity"/>
    <property type="evidence" value="ECO:0007669"/>
    <property type="project" value="UniProtKB-EC"/>
</dbReference>
<dbReference type="Gene3D" id="3.40.109.10">
    <property type="entry name" value="NADH Oxidase"/>
    <property type="match status" value="1"/>
</dbReference>
<evidence type="ECO:0000313" key="5">
    <source>
        <dbReference type="EMBL" id="MCX2976053.1"/>
    </source>
</evidence>
<accession>A0ABT3T1D2</accession>
<keyword evidence="3 5" id="KW-0560">Oxidoreductase</keyword>
<dbReference type="Pfam" id="PF00881">
    <property type="entry name" value="Nitroreductase"/>
    <property type="match status" value="1"/>
</dbReference>
<dbReference type="NCBIfam" id="TIGR02476">
    <property type="entry name" value="BluB"/>
    <property type="match status" value="1"/>
</dbReference>
<name>A0ABT3T1D2_9GAMM</name>
<dbReference type="PANTHER" id="PTHR23026">
    <property type="entry name" value="NADPH NITROREDUCTASE"/>
    <property type="match status" value="1"/>
</dbReference>
<gene>
    <name evidence="5" type="primary">bluB</name>
    <name evidence="5" type="ORF">EYC82_01615</name>
</gene>
<dbReference type="InterPro" id="IPR000415">
    <property type="entry name" value="Nitroreductase-like"/>
</dbReference>
<evidence type="ECO:0000259" key="4">
    <source>
        <dbReference type="Pfam" id="PF00881"/>
    </source>
</evidence>
<dbReference type="RefSeq" id="WP_279247807.1">
    <property type="nucleotide sequence ID" value="NZ_SHNO01000001.1"/>
</dbReference>
<keyword evidence="6" id="KW-1185">Reference proteome</keyword>
<dbReference type="InterPro" id="IPR029479">
    <property type="entry name" value="Nitroreductase"/>
</dbReference>
<reference evidence="5" key="1">
    <citation type="submission" date="2019-02" db="EMBL/GenBank/DDBJ databases">
        <authorList>
            <person name="Li S.-H."/>
        </authorList>
    </citation>
    <scope>NUCLEOTIDE SEQUENCE</scope>
    <source>
        <strain evidence="5">IMCC11814</strain>
    </source>
</reference>
<organism evidence="5 6">
    <name type="scientific">Candidatus Marimicrobium litorale</name>
    <dbReference type="NCBI Taxonomy" id="2518991"/>
    <lineage>
        <taxon>Bacteria</taxon>
        <taxon>Pseudomonadati</taxon>
        <taxon>Pseudomonadota</taxon>
        <taxon>Gammaproteobacteria</taxon>
        <taxon>Cellvibrionales</taxon>
        <taxon>Halieaceae</taxon>
        <taxon>Marimicrobium</taxon>
    </lineage>
</organism>
<keyword evidence="1" id="KW-0285">Flavoprotein</keyword>
<dbReference type="PANTHER" id="PTHR23026:SF90">
    <property type="entry name" value="IODOTYROSINE DEIODINASE 1"/>
    <property type="match status" value="1"/>
</dbReference>
<sequence>MQNSRSGDQGFYETLFGRRDVRSEFIGTPVPEDVLARIIISAHHAPSVGLSQPWNFIVIEGRDTRERIYRAFCEANEEAAEQFEGKRRDHYRQLKLQGILDAPVNLCVTCDRGRGGDAVLGRTHQSEMDIYSTVCAVQNLWLAARAEGVGVGWVSIISSQNLRHILNLPEQVVPIAYLCLGYVEYFRDKPELEDRGWGHRLSAEELVFHERWGERAEAHPLNSAMAMQRDWPARVMGKNPKEKE</sequence>
<proteinExistence type="predicted"/>
<evidence type="ECO:0000256" key="1">
    <source>
        <dbReference type="ARBA" id="ARBA00022630"/>
    </source>
</evidence>
<evidence type="ECO:0000313" key="6">
    <source>
        <dbReference type="Proteomes" id="UP001143304"/>
    </source>
</evidence>
<dbReference type="CDD" id="cd02145">
    <property type="entry name" value="BluB"/>
    <property type="match status" value="1"/>
</dbReference>
<dbReference type="EMBL" id="SHNO01000001">
    <property type="protein sequence ID" value="MCX2976053.1"/>
    <property type="molecule type" value="Genomic_DNA"/>
</dbReference>
<evidence type="ECO:0000256" key="3">
    <source>
        <dbReference type="ARBA" id="ARBA00023002"/>
    </source>
</evidence>
<comment type="caution">
    <text evidence="5">The sequence shown here is derived from an EMBL/GenBank/DDBJ whole genome shotgun (WGS) entry which is preliminary data.</text>
</comment>
<protein>
    <submittedName>
        <fullName evidence="5">5,6-dimethylbenzimidazole synthase</fullName>
        <ecNumber evidence="5">1.13.11.79</ecNumber>
    </submittedName>
</protein>
<dbReference type="Proteomes" id="UP001143304">
    <property type="component" value="Unassembled WGS sequence"/>
</dbReference>
<evidence type="ECO:0000256" key="2">
    <source>
        <dbReference type="ARBA" id="ARBA00022643"/>
    </source>
</evidence>
<dbReference type="SUPFAM" id="SSF55469">
    <property type="entry name" value="FMN-dependent nitroreductase-like"/>
    <property type="match status" value="1"/>
</dbReference>
<dbReference type="InterPro" id="IPR012825">
    <property type="entry name" value="BluB"/>
</dbReference>
<keyword evidence="2" id="KW-0288">FMN</keyword>
<dbReference type="EC" id="1.13.11.79" evidence="5"/>
<feature type="domain" description="Nitroreductase" evidence="4">
    <location>
        <begin position="17"/>
        <end position="182"/>
    </location>
</feature>